<keyword evidence="3" id="KW-1185">Reference proteome</keyword>
<dbReference type="EMBL" id="MDYP01000011">
    <property type="protein sequence ID" value="OQE07915.1"/>
    <property type="molecule type" value="Genomic_DNA"/>
</dbReference>
<proteinExistence type="predicted"/>
<gene>
    <name evidence="2" type="ORF">PENVUL_c011G02478</name>
</gene>
<name>A0A1V6S1K8_9EURO</name>
<protein>
    <submittedName>
        <fullName evidence="2">Uncharacterized protein</fullName>
    </submittedName>
</protein>
<feature type="region of interest" description="Disordered" evidence="1">
    <location>
        <begin position="48"/>
        <end position="73"/>
    </location>
</feature>
<dbReference type="AlphaFoldDB" id="A0A1V6S1K8"/>
<feature type="compositionally biased region" description="Basic and acidic residues" evidence="1">
    <location>
        <begin position="52"/>
        <end position="62"/>
    </location>
</feature>
<evidence type="ECO:0000313" key="3">
    <source>
        <dbReference type="Proteomes" id="UP000191518"/>
    </source>
</evidence>
<comment type="caution">
    <text evidence="2">The sequence shown here is derived from an EMBL/GenBank/DDBJ whole genome shotgun (WGS) entry which is preliminary data.</text>
</comment>
<organism evidence="2 3">
    <name type="scientific">Penicillium vulpinum</name>
    <dbReference type="NCBI Taxonomy" id="29845"/>
    <lineage>
        <taxon>Eukaryota</taxon>
        <taxon>Fungi</taxon>
        <taxon>Dikarya</taxon>
        <taxon>Ascomycota</taxon>
        <taxon>Pezizomycotina</taxon>
        <taxon>Eurotiomycetes</taxon>
        <taxon>Eurotiomycetidae</taxon>
        <taxon>Eurotiales</taxon>
        <taxon>Aspergillaceae</taxon>
        <taxon>Penicillium</taxon>
    </lineage>
</organism>
<sequence>MAANANPKPFRDLVDHHRDLFVDPLLWTYRHLDLVGCRFEDVDTTITESTQDDCRTDDDQRPSQKLPSNTEQLATNPFPTVKYRCLVNLLVGEGRAFAKIRKGTHFFFADQPVHRPHYTVFYRQDQPDEHVRKSSPPLVGYLHYTNVNGDRRRKFEPCPGPNGSLNFIGARILKIRLAQIAPKEWTKDPYFVCILLALAQLQERKLESSKPITYTVWLHSIKFALLGLWDSNSASSHVFL</sequence>
<dbReference type="Proteomes" id="UP000191518">
    <property type="component" value="Unassembled WGS sequence"/>
</dbReference>
<accession>A0A1V6S1K8</accession>
<evidence type="ECO:0000313" key="2">
    <source>
        <dbReference type="EMBL" id="OQE07915.1"/>
    </source>
</evidence>
<evidence type="ECO:0000256" key="1">
    <source>
        <dbReference type="SAM" id="MobiDB-lite"/>
    </source>
</evidence>
<feature type="compositionally biased region" description="Polar residues" evidence="1">
    <location>
        <begin position="63"/>
        <end position="73"/>
    </location>
</feature>
<reference evidence="3" key="1">
    <citation type="journal article" date="2017" name="Nat. Microbiol.">
        <title>Global analysis of biosynthetic gene clusters reveals vast potential of secondary metabolite production in Penicillium species.</title>
        <authorList>
            <person name="Nielsen J.C."/>
            <person name="Grijseels S."/>
            <person name="Prigent S."/>
            <person name="Ji B."/>
            <person name="Dainat J."/>
            <person name="Nielsen K.F."/>
            <person name="Frisvad J.C."/>
            <person name="Workman M."/>
            <person name="Nielsen J."/>
        </authorList>
    </citation>
    <scope>NUCLEOTIDE SEQUENCE [LARGE SCALE GENOMIC DNA]</scope>
    <source>
        <strain evidence="3">IBT 29486</strain>
    </source>
</reference>